<dbReference type="GeneID" id="87843104"/>
<reference evidence="3" key="2">
    <citation type="submission" date="2023-06" db="EMBL/GenBank/DDBJ databases">
        <authorList>
            <consortium name="Lawrence Berkeley National Laboratory"/>
            <person name="Haridas S."/>
            <person name="Hensen N."/>
            <person name="Bonometti L."/>
            <person name="Westerberg I."/>
            <person name="Brannstrom I.O."/>
            <person name="Guillou S."/>
            <person name="Cros-Aarteil S."/>
            <person name="Calhoun S."/>
            <person name="Kuo A."/>
            <person name="Mondo S."/>
            <person name="Pangilinan J."/>
            <person name="Riley R."/>
            <person name="Labutti K."/>
            <person name="Andreopoulos B."/>
            <person name="Lipzen A."/>
            <person name="Chen C."/>
            <person name="Yanf M."/>
            <person name="Daum C."/>
            <person name="Ng V."/>
            <person name="Clum A."/>
            <person name="Steindorff A."/>
            <person name="Ohm R."/>
            <person name="Martin F."/>
            <person name="Silar P."/>
            <person name="Natvig D."/>
            <person name="Lalanne C."/>
            <person name="Gautier V."/>
            <person name="Ament-Velasquez S.L."/>
            <person name="Kruys A."/>
            <person name="Hutchinson M.I."/>
            <person name="Powell A.J."/>
            <person name="Barry K."/>
            <person name="Miller A.N."/>
            <person name="Grigoriev I.V."/>
            <person name="Debuchy R."/>
            <person name="Gladieux P."/>
            <person name="Thoren M.H."/>
            <person name="Johannesson H."/>
        </authorList>
    </citation>
    <scope>NUCLEOTIDE SEQUENCE</scope>
    <source>
        <strain evidence="3">CBS 168.71</strain>
    </source>
</reference>
<feature type="transmembrane region" description="Helical" evidence="2">
    <location>
        <begin position="110"/>
        <end position="128"/>
    </location>
</feature>
<proteinExistence type="predicted"/>
<sequence length="163" mass="17886">MLLPKQTRVSLWALPRTTRCLSTTAVRPWATPTNRYPPNDPRGANPVDDIDLVFDYPSEGQTSHQKEPLETSGLDYHSALPHHPKPGMGQNIPGTGKMGKGMGATDSNVMYRYIGLGAVGLGGLYMMMRRPNPKSKSNMTQPGDLTAQKPAENQMERVLGRGR</sequence>
<feature type="compositionally biased region" description="Polar residues" evidence="1">
    <location>
        <begin position="134"/>
        <end position="143"/>
    </location>
</feature>
<dbReference type="AlphaFoldDB" id="A0AAE0LNI2"/>
<evidence type="ECO:0000256" key="2">
    <source>
        <dbReference type="SAM" id="Phobius"/>
    </source>
</evidence>
<dbReference type="EMBL" id="JAUEPN010000009">
    <property type="protein sequence ID" value="KAK3291440.1"/>
    <property type="molecule type" value="Genomic_DNA"/>
</dbReference>
<dbReference type="RefSeq" id="XP_062654954.1">
    <property type="nucleotide sequence ID" value="XM_062806156.1"/>
</dbReference>
<evidence type="ECO:0000313" key="3">
    <source>
        <dbReference type="EMBL" id="KAK3291440.1"/>
    </source>
</evidence>
<organism evidence="3 4">
    <name type="scientific">Chaetomium fimeti</name>
    <dbReference type="NCBI Taxonomy" id="1854472"/>
    <lineage>
        <taxon>Eukaryota</taxon>
        <taxon>Fungi</taxon>
        <taxon>Dikarya</taxon>
        <taxon>Ascomycota</taxon>
        <taxon>Pezizomycotina</taxon>
        <taxon>Sordariomycetes</taxon>
        <taxon>Sordariomycetidae</taxon>
        <taxon>Sordariales</taxon>
        <taxon>Chaetomiaceae</taxon>
        <taxon>Chaetomium</taxon>
    </lineage>
</organism>
<keyword evidence="2" id="KW-1133">Transmembrane helix</keyword>
<evidence type="ECO:0000256" key="1">
    <source>
        <dbReference type="SAM" id="MobiDB-lite"/>
    </source>
</evidence>
<evidence type="ECO:0000313" key="4">
    <source>
        <dbReference type="Proteomes" id="UP001278766"/>
    </source>
</evidence>
<gene>
    <name evidence="3" type="ORF">B0H64DRAFT_435793</name>
</gene>
<keyword evidence="2" id="KW-0812">Transmembrane</keyword>
<dbReference type="Proteomes" id="UP001278766">
    <property type="component" value="Unassembled WGS sequence"/>
</dbReference>
<feature type="region of interest" description="Disordered" evidence="1">
    <location>
        <begin position="29"/>
        <end position="48"/>
    </location>
</feature>
<accession>A0AAE0LNI2</accession>
<name>A0AAE0LNI2_9PEZI</name>
<keyword evidence="4" id="KW-1185">Reference proteome</keyword>
<feature type="region of interest" description="Disordered" evidence="1">
    <location>
        <begin position="131"/>
        <end position="163"/>
    </location>
</feature>
<comment type="caution">
    <text evidence="3">The sequence shown here is derived from an EMBL/GenBank/DDBJ whole genome shotgun (WGS) entry which is preliminary data.</text>
</comment>
<protein>
    <submittedName>
        <fullName evidence="3">Uncharacterized protein</fullName>
    </submittedName>
</protein>
<feature type="compositionally biased region" description="Basic and acidic residues" evidence="1">
    <location>
        <begin position="154"/>
        <end position="163"/>
    </location>
</feature>
<reference evidence="3" key="1">
    <citation type="journal article" date="2023" name="Mol. Phylogenet. Evol.">
        <title>Genome-scale phylogeny and comparative genomics of the fungal order Sordariales.</title>
        <authorList>
            <person name="Hensen N."/>
            <person name="Bonometti L."/>
            <person name="Westerberg I."/>
            <person name="Brannstrom I.O."/>
            <person name="Guillou S."/>
            <person name="Cros-Aarteil S."/>
            <person name="Calhoun S."/>
            <person name="Haridas S."/>
            <person name="Kuo A."/>
            <person name="Mondo S."/>
            <person name="Pangilinan J."/>
            <person name="Riley R."/>
            <person name="LaButti K."/>
            <person name="Andreopoulos B."/>
            <person name="Lipzen A."/>
            <person name="Chen C."/>
            <person name="Yan M."/>
            <person name="Daum C."/>
            <person name="Ng V."/>
            <person name="Clum A."/>
            <person name="Steindorff A."/>
            <person name="Ohm R.A."/>
            <person name="Martin F."/>
            <person name="Silar P."/>
            <person name="Natvig D.O."/>
            <person name="Lalanne C."/>
            <person name="Gautier V."/>
            <person name="Ament-Velasquez S.L."/>
            <person name="Kruys A."/>
            <person name="Hutchinson M.I."/>
            <person name="Powell A.J."/>
            <person name="Barry K."/>
            <person name="Miller A.N."/>
            <person name="Grigoriev I.V."/>
            <person name="Debuchy R."/>
            <person name="Gladieux P."/>
            <person name="Hiltunen Thoren M."/>
            <person name="Johannesson H."/>
        </authorList>
    </citation>
    <scope>NUCLEOTIDE SEQUENCE</scope>
    <source>
        <strain evidence="3">CBS 168.71</strain>
    </source>
</reference>
<keyword evidence="2" id="KW-0472">Membrane</keyword>